<dbReference type="Pfam" id="PF13191">
    <property type="entry name" value="AAA_16"/>
    <property type="match status" value="1"/>
</dbReference>
<feature type="domain" description="HTH luxR-type" evidence="3">
    <location>
        <begin position="805"/>
        <end position="870"/>
    </location>
</feature>
<evidence type="ECO:0000313" key="5">
    <source>
        <dbReference type="Proteomes" id="UP001271769"/>
    </source>
</evidence>
<dbReference type="InterPro" id="IPR027417">
    <property type="entry name" value="P-loop_NTPase"/>
</dbReference>
<dbReference type="Proteomes" id="UP001271769">
    <property type="component" value="Unassembled WGS sequence"/>
</dbReference>
<dbReference type="PRINTS" id="PR00038">
    <property type="entry name" value="HTHLUXR"/>
</dbReference>
<proteinExistence type="predicted"/>
<dbReference type="Gene3D" id="1.10.10.10">
    <property type="entry name" value="Winged helix-like DNA-binding domain superfamily/Winged helix DNA-binding domain"/>
    <property type="match status" value="1"/>
</dbReference>
<dbReference type="Pfam" id="PF00196">
    <property type="entry name" value="GerE"/>
    <property type="match status" value="1"/>
</dbReference>
<keyword evidence="5" id="KW-1185">Reference proteome</keyword>
<organism evidence="4 5">
    <name type="scientific">Dongia rigui</name>
    <dbReference type="NCBI Taxonomy" id="940149"/>
    <lineage>
        <taxon>Bacteria</taxon>
        <taxon>Pseudomonadati</taxon>
        <taxon>Pseudomonadota</taxon>
        <taxon>Alphaproteobacteria</taxon>
        <taxon>Rhodospirillales</taxon>
        <taxon>Dongiaceae</taxon>
        <taxon>Dongia</taxon>
    </lineage>
</organism>
<comment type="caution">
    <text evidence="4">The sequence shown here is derived from an EMBL/GenBank/DDBJ whole genome shotgun (WGS) entry which is preliminary data.</text>
</comment>
<sequence length="884" mass="95844">MSLLERESHLKSLAGWACEAADGEGRVVLVTGEAGIGKTSLLRQFTSDQSGHLSLCQSGHLFRILWGGCEALFTPHPLAPLYDIARQIGGGFASAIDAADRREIAFNLTIEELDRSSLPTILVFEDVHWADEATLDLIKFLGRRLNALGVLLVVSYRDDEVGQRHPLRAVIGDLPPTFLRRLELAPLSAEAVAWLAASVGRSPAGIYATTCGNPFFITEVLASQDDKVPATVRDAVMARLVRLPPAARNVADVASLVPGKAERWLIERTVGGDAEAIDACLAVGMVAQEDGALAFRHELARRAVEENVPIPRRRDLHACILHALQNHAPGEVVAARLVHHADRAQDSAAVLRLAPIAAARAAALSAHREASAHYETALRYASALPPAEKAALYESFSYECYVTDRTEEAIAARQAALALWREVGERLKEGDNLRWLSRLSWFNGQNAVAEQYAKETIALLETLPPGPELAMAYSNCAQLYMLSHRTQLARDWGAKAIALATRFNETEILSHAYNNVGAARLTEGDNGGWEDLERSLGLALAGGFREQAARAYTNLATRAVDMHDFRAAKPYLDAGIAFCDQHDLGSWGRYMTTVRARAALDRGAWSEAQADAEAVIRHPRTAPISRIPALYALGLVRARRGDPGADALLEEAYALAKPTGELQRIGLVVVALAESAWLQGRLEDRATELDEAAVLAKAQPEGWINAEIAFWRYRLDPTRNEADGCSGPTVEALAGRPAQAATQWCDKGCAYLRAMHLADSPDENDLRAALTVAEGLGAMPLAGILRRRLRAAGVRSVARGVQERHRHNPHGLTTRELGVLAQLTEGLRNADIARRLFVSEKTIDHHVSSILAKLGVRSRGEAAAMANRLGLVEPEGTLALAKSK</sequence>
<evidence type="ECO:0000259" key="3">
    <source>
        <dbReference type="PROSITE" id="PS50043"/>
    </source>
</evidence>
<dbReference type="SUPFAM" id="SSF48452">
    <property type="entry name" value="TPR-like"/>
    <property type="match status" value="2"/>
</dbReference>
<dbReference type="Gene3D" id="3.40.50.300">
    <property type="entry name" value="P-loop containing nucleotide triphosphate hydrolases"/>
    <property type="match status" value="1"/>
</dbReference>
<reference evidence="4 5" key="1">
    <citation type="journal article" date="2013" name="Antonie Van Leeuwenhoek">
        <title>Dongia rigui sp. nov., isolated from freshwater of a large wetland in Korea.</title>
        <authorList>
            <person name="Baik K.S."/>
            <person name="Hwang Y.M."/>
            <person name="Choi J.S."/>
            <person name="Kwon J."/>
            <person name="Seong C.N."/>
        </authorList>
    </citation>
    <scope>NUCLEOTIDE SEQUENCE [LARGE SCALE GENOMIC DNA]</scope>
    <source>
        <strain evidence="4 5">04SU4-P</strain>
    </source>
</reference>
<dbReference type="InterPro" id="IPR016032">
    <property type="entry name" value="Sig_transdc_resp-reg_C-effctor"/>
</dbReference>
<name>A0ABU5DXJ1_9PROT</name>
<dbReference type="PANTHER" id="PTHR16305">
    <property type="entry name" value="TESTICULAR SOLUBLE ADENYLYL CYCLASE"/>
    <property type="match status" value="1"/>
</dbReference>
<dbReference type="SUPFAM" id="SSF52540">
    <property type="entry name" value="P-loop containing nucleoside triphosphate hydrolases"/>
    <property type="match status" value="1"/>
</dbReference>
<dbReference type="Gene3D" id="1.25.40.10">
    <property type="entry name" value="Tetratricopeptide repeat domain"/>
    <property type="match status" value="2"/>
</dbReference>
<gene>
    <name evidence="4" type="ORF">SMD31_08880</name>
</gene>
<dbReference type="PROSITE" id="PS00622">
    <property type="entry name" value="HTH_LUXR_1"/>
    <property type="match status" value="1"/>
</dbReference>
<dbReference type="EMBL" id="JAXCLX010000001">
    <property type="protein sequence ID" value="MDY0872036.1"/>
    <property type="molecule type" value="Genomic_DNA"/>
</dbReference>
<dbReference type="SMART" id="SM00421">
    <property type="entry name" value="HTH_LUXR"/>
    <property type="match status" value="1"/>
</dbReference>
<evidence type="ECO:0000256" key="1">
    <source>
        <dbReference type="ARBA" id="ARBA00022741"/>
    </source>
</evidence>
<keyword evidence="1" id="KW-0547">Nucleotide-binding</keyword>
<evidence type="ECO:0000313" key="4">
    <source>
        <dbReference type="EMBL" id="MDY0872036.1"/>
    </source>
</evidence>
<evidence type="ECO:0000256" key="2">
    <source>
        <dbReference type="ARBA" id="ARBA00022840"/>
    </source>
</evidence>
<dbReference type="RefSeq" id="WP_320500455.1">
    <property type="nucleotide sequence ID" value="NZ_JAXCLX010000001.1"/>
</dbReference>
<keyword evidence="2" id="KW-0067">ATP-binding</keyword>
<dbReference type="InterPro" id="IPR041664">
    <property type="entry name" value="AAA_16"/>
</dbReference>
<dbReference type="PROSITE" id="PS50043">
    <property type="entry name" value="HTH_LUXR_2"/>
    <property type="match status" value="1"/>
</dbReference>
<dbReference type="InterPro" id="IPR011990">
    <property type="entry name" value="TPR-like_helical_dom_sf"/>
</dbReference>
<protein>
    <submittedName>
        <fullName evidence="4">AAA family ATPase</fullName>
    </submittedName>
</protein>
<dbReference type="InterPro" id="IPR036388">
    <property type="entry name" value="WH-like_DNA-bd_sf"/>
</dbReference>
<accession>A0ABU5DXJ1</accession>
<dbReference type="PANTHER" id="PTHR16305:SF35">
    <property type="entry name" value="TRANSCRIPTIONAL ACTIVATOR DOMAIN"/>
    <property type="match status" value="1"/>
</dbReference>
<dbReference type="CDD" id="cd06170">
    <property type="entry name" value="LuxR_C_like"/>
    <property type="match status" value="1"/>
</dbReference>
<dbReference type="SUPFAM" id="SSF46894">
    <property type="entry name" value="C-terminal effector domain of the bipartite response regulators"/>
    <property type="match status" value="1"/>
</dbReference>
<dbReference type="InterPro" id="IPR000792">
    <property type="entry name" value="Tscrpt_reg_LuxR_C"/>
</dbReference>